<feature type="region of interest" description="Disordered" evidence="1">
    <location>
        <begin position="1"/>
        <end position="25"/>
    </location>
</feature>
<sequence>MPPPRRRPPARILARHDRPKRKPPTITASLHVQPLYLTGPASTTNPEEQTRTLLQFTRDLAARLPGTWSVGTIDISTGTARSALHDQLWDDAVADWILATFAHQHAGTVTDGGLRTLLVLPRPRPHTGQYAVAPLLPEALGTASDSEDLTPQGITVGADPVRAASAVRTRLLPRYSGALRALLAREIGPITPSGAETAGGTADEVDPESEDAPAYVADGRRWHSDPRDAQVLREAVRSLLLAAEVRFDEEPTGATDVLAGGGEYICDREGLDADLAPVIEAVALTAVLDAAGLRVHSLLDPALPDRVEEFESWPQQRQRQAFHLAARPLAPQAATRHAAARIRSATHPAVVRSTTTTAPSPVSALPAAHLPTRPTL</sequence>
<feature type="region of interest" description="Disordered" evidence="1">
    <location>
        <begin position="346"/>
        <end position="376"/>
    </location>
</feature>
<reference evidence="2" key="1">
    <citation type="submission" date="2023-02" db="EMBL/GenBank/DDBJ databases">
        <title>Kitasatospora phosalacinea NBRC 14362.</title>
        <authorList>
            <person name="Ichikawa N."/>
            <person name="Sato H."/>
            <person name="Tonouchi N."/>
        </authorList>
    </citation>
    <scope>NUCLEOTIDE SEQUENCE</scope>
    <source>
        <strain evidence="2">NBRC 14362</strain>
    </source>
</reference>
<organism evidence="2 3">
    <name type="scientific">Kitasatospora phosalacinea</name>
    <dbReference type="NCBI Taxonomy" id="2065"/>
    <lineage>
        <taxon>Bacteria</taxon>
        <taxon>Bacillati</taxon>
        <taxon>Actinomycetota</taxon>
        <taxon>Actinomycetes</taxon>
        <taxon>Kitasatosporales</taxon>
        <taxon>Streptomycetaceae</taxon>
        <taxon>Kitasatospora</taxon>
    </lineage>
</organism>
<dbReference type="AlphaFoldDB" id="A0A9W6PNT9"/>
<proteinExistence type="predicted"/>
<accession>A0A9W6PNT9</accession>
<name>A0A9W6PNT9_9ACTN</name>
<dbReference type="Proteomes" id="UP001165143">
    <property type="component" value="Unassembled WGS sequence"/>
</dbReference>
<dbReference type="RefSeq" id="WP_033253111.1">
    <property type="nucleotide sequence ID" value="NZ_BSRX01000048.1"/>
</dbReference>
<evidence type="ECO:0000256" key="1">
    <source>
        <dbReference type="SAM" id="MobiDB-lite"/>
    </source>
</evidence>
<dbReference type="OrthoDB" id="4225175at2"/>
<evidence type="ECO:0000313" key="3">
    <source>
        <dbReference type="Proteomes" id="UP001165143"/>
    </source>
</evidence>
<comment type="caution">
    <text evidence="2">The sequence shown here is derived from an EMBL/GenBank/DDBJ whole genome shotgun (WGS) entry which is preliminary data.</text>
</comment>
<protein>
    <submittedName>
        <fullName evidence="2">Uncharacterized protein</fullName>
    </submittedName>
</protein>
<dbReference type="EMBL" id="BSRX01000048">
    <property type="protein sequence ID" value="GLW58203.1"/>
    <property type="molecule type" value="Genomic_DNA"/>
</dbReference>
<evidence type="ECO:0000313" key="2">
    <source>
        <dbReference type="EMBL" id="GLW58203.1"/>
    </source>
</evidence>
<gene>
    <name evidence="2" type="ORF">Kpho01_62140</name>
</gene>
<feature type="compositionally biased region" description="Low complexity" evidence="1">
    <location>
        <begin position="346"/>
        <end position="368"/>
    </location>
</feature>